<protein>
    <submittedName>
        <fullName evidence="2">Uncharacterized protein</fullName>
    </submittedName>
</protein>
<feature type="region of interest" description="Disordered" evidence="1">
    <location>
        <begin position="1"/>
        <end position="25"/>
    </location>
</feature>
<evidence type="ECO:0000313" key="3">
    <source>
        <dbReference type="Proteomes" id="UP000199323"/>
    </source>
</evidence>
<dbReference type="Proteomes" id="UP000199323">
    <property type="component" value="Unassembled WGS sequence"/>
</dbReference>
<feature type="compositionally biased region" description="Basic residues" evidence="1">
    <location>
        <begin position="1"/>
        <end position="18"/>
    </location>
</feature>
<gene>
    <name evidence="2" type="ORF">SAMN05216251_13718</name>
</gene>
<evidence type="ECO:0000313" key="2">
    <source>
        <dbReference type="EMBL" id="SFF91574.1"/>
    </source>
</evidence>
<dbReference type="AlphaFoldDB" id="A0A1I2MJ86"/>
<keyword evidence="3" id="KW-1185">Reference proteome</keyword>
<sequence length="83" mass="8546">MPHSPGRHGGKHKARRRAPQANSGLQLRAGKTWAVNVCAAAPVYGTVTFHLPPLPPGPSAMLAALAGSAVAAWLNSRIGRTGC</sequence>
<name>A0A1I2MJ86_9ACTN</name>
<dbReference type="EMBL" id="FONG01000037">
    <property type="protein sequence ID" value="SFF91574.1"/>
    <property type="molecule type" value="Genomic_DNA"/>
</dbReference>
<proteinExistence type="predicted"/>
<organism evidence="2 3">
    <name type="scientific">Actinacidiphila alni</name>
    <dbReference type="NCBI Taxonomy" id="380248"/>
    <lineage>
        <taxon>Bacteria</taxon>
        <taxon>Bacillati</taxon>
        <taxon>Actinomycetota</taxon>
        <taxon>Actinomycetes</taxon>
        <taxon>Kitasatosporales</taxon>
        <taxon>Streptomycetaceae</taxon>
        <taxon>Actinacidiphila</taxon>
    </lineage>
</organism>
<evidence type="ECO:0000256" key="1">
    <source>
        <dbReference type="SAM" id="MobiDB-lite"/>
    </source>
</evidence>
<reference evidence="3" key="1">
    <citation type="submission" date="2016-10" db="EMBL/GenBank/DDBJ databases">
        <authorList>
            <person name="Varghese N."/>
            <person name="Submissions S."/>
        </authorList>
    </citation>
    <scope>NUCLEOTIDE SEQUENCE [LARGE SCALE GENOMIC DNA]</scope>
    <source>
        <strain evidence="3">CGMCC 4.3510</strain>
    </source>
</reference>
<accession>A0A1I2MJ86</accession>